<evidence type="ECO:0000256" key="1">
    <source>
        <dbReference type="SAM" id="MobiDB-lite"/>
    </source>
</evidence>
<feature type="region of interest" description="Disordered" evidence="1">
    <location>
        <begin position="241"/>
        <end position="266"/>
    </location>
</feature>
<comment type="caution">
    <text evidence="2">The sequence shown here is derived from an EMBL/GenBank/DDBJ whole genome shotgun (WGS) entry which is preliminary data.</text>
</comment>
<dbReference type="Proteomes" id="UP000769157">
    <property type="component" value="Unassembled WGS sequence"/>
</dbReference>
<proteinExistence type="predicted"/>
<dbReference type="GeneID" id="70237309"/>
<reference evidence="2" key="2">
    <citation type="submission" date="2021-01" db="EMBL/GenBank/DDBJ databases">
        <authorList>
            <person name="Schikora-Tamarit M.A."/>
        </authorList>
    </citation>
    <scope>NUCLEOTIDE SEQUENCE</scope>
    <source>
        <strain evidence="2">CBS6075</strain>
    </source>
</reference>
<feature type="region of interest" description="Disordered" evidence="1">
    <location>
        <begin position="195"/>
        <end position="229"/>
    </location>
</feature>
<dbReference type="RefSeq" id="XP_046059778.1">
    <property type="nucleotide sequence ID" value="XM_046206519.1"/>
</dbReference>
<dbReference type="AlphaFoldDB" id="A0A9P8P1E8"/>
<dbReference type="EMBL" id="JAEUBE010000375">
    <property type="protein sequence ID" value="KAH3663355.1"/>
    <property type="molecule type" value="Genomic_DNA"/>
</dbReference>
<feature type="compositionally biased region" description="Low complexity" evidence="1">
    <location>
        <begin position="195"/>
        <end position="207"/>
    </location>
</feature>
<accession>A0A9P8P1E8</accession>
<sequence>MPSTSEYRTDGTVLPYTTAMGGYSSDSSYSNESRNSVVRFNVRHRYLYASSNEMANLVCCFTCNGTGWPASWARRIELTIGLRLYSIQFLGSKKSTLYNSPVFLSLNSSPLRGMNTNDDRIMKLTSEVSRSLHSRMWSANRSGPMILAHGAGVPTASILLSWSFVTSSNSRASSSVEIDSCRDSLALISSRWSSFSSDSSFSRPALSTDRSDDSRLCLDGPFEPNGNENEKIFCVEKLSPGVSSLSRSSESTPAGLPPMMDDSTSV</sequence>
<name>A0A9P8P1E8_9ASCO</name>
<evidence type="ECO:0000313" key="3">
    <source>
        <dbReference type="Proteomes" id="UP000769157"/>
    </source>
</evidence>
<protein>
    <submittedName>
        <fullName evidence="2">Uncharacterized protein</fullName>
    </submittedName>
</protein>
<gene>
    <name evidence="2" type="ORF">OGAPHI_005345</name>
</gene>
<reference evidence="2" key="1">
    <citation type="journal article" date="2021" name="Open Biol.">
        <title>Shared evolutionary footprints suggest mitochondrial oxidative damage underlies multiple complex I losses in fungi.</title>
        <authorList>
            <person name="Schikora-Tamarit M.A."/>
            <person name="Marcet-Houben M."/>
            <person name="Nosek J."/>
            <person name="Gabaldon T."/>
        </authorList>
    </citation>
    <scope>NUCLEOTIDE SEQUENCE</scope>
    <source>
        <strain evidence="2">CBS6075</strain>
    </source>
</reference>
<evidence type="ECO:0000313" key="2">
    <source>
        <dbReference type="EMBL" id="KAH3663355.1"/>
    </source>
</evidence>
<keyword evidence="3" id="KW-1185">Reference proteome</keyword>
<organism evidence="2 3">
    <name type="scientific">Ogataea philodendri</name>
    <dbReference type="NCBI Taxonomy" id="1378263"/>
    <lineage>
        <taxon>Eukaryota</taxon>
        <taxon>Fungi</taxon>
        <taxon>Dikarya</taxon>
        <taxon>Ascomycota</taxon>
        <taxon>Saccharomycotina</taxon>
        <taxon>Pichiomycetes</taxon>
        <taxon>Pichiales</taxon>
        <taxon>Pichiaceae</taxon>
        <taxon>Ogataea</taxon>
    </lineage>
</organism>
<feature type="compositionally biased region" description="Low complexity" evidence="1">
    <location>
        <begin position="241"/>
        <end position="251"/>
    </location>
</feature>